<organism evidence="3 4">
    <name type="scientific">Parasedimentitalea maritima</name>
    <dbReference type="NCBI Taxonomy" id="2578117"/>
    <lineage>
        <taxon>Bacteria</taxon>
        <taxon>Pseudomonadati</taxon>
        <taxon>Pseudomonadota</taxon>
        <taxon>Alphaproteobacteria</taxon>
        <taxon>Rhodobacterales</taxon>
        <taxon>Paracoccaceae</taxon>
        <taxon>Parasedimentitalea</taxon>
    </lineage>
</organism>
<name>A0A6A4RB64_9RHOB</name>
<dbReference type="InterPro" id="IPR052039">
    <property type="entry name" value="Caspase-related_regulators"/>
</dbReference>
<accession>A0A6A4RB64</accession>
<proteinExistence type="predicted"/>
<sequence length="408" mass="43845">MLNTDFLRKSLCWVVAILCAAALPLQAQAGGRFALLIGNQTYETAGVLSNPGNDTALLAQSFGAMGFEVEVLIDATQDTLGDAIDRLSERYGTTDAVAVYYSGHGLQKDGRNFMVPVDARITSAASIERETISMDSLIEVLKPFPISMIFLDACRDNPFAANLQAGNSVTKSVAQSRGLAVMRAEGDMLITYATLPNTTASDGMGNNSPFAAALARHIRTPDTEISVLMKRVTGDVVSETNGVQRPQQISQMQTEFYFKRTPSPDVTVDPLRTLLAVYPQQVTAGEEVSVVADVPPSCTPFFTNFAPDGKLTPIPLKFFNSIPLSNGQIRYEISPGSRFGLAIQEDDPHGTHKLGLLCEPTGVGNDQNAVRTVLAAVAERVNAGELTGFVSAGSYDPIEYSFESFTVR</sequence>
<dbReference type="GO" id="GO:0006508">
    <property type="term" value="P:proteolysis"/>
    <property type="evidence" value="ECO:0007669"/>
    <property type="project" value="InterPro"/>
</dbReference>
<dbReference type="PANTHER" id="PTHR22576:SF37">
    <property type="entry name" value="MUCOSA-ASSOCIATED LYMPHOID TISSUE LYMPHOMA TRANSLOCATION PROTEIN 1"/>
    <property type="match status" value="1"/>
</dbReference>
<dbReference type="InterPro" id="IPR001309">
    <property type="entry name" value="Pept_C14_p20"/>
</dbReference>
<evidence type="ECO:0000313" key="4">
    <source>
        <dbReference type="Proteomes" id="UP000441586"/>
    </source>
</evidence>
<gene>
    <name evidence="3" type="ORF">GP644_21915</name>
</gene>
<dbReference type="GO" id="GO:0004197">
    <property type="term" value="F:cysteine-type endopeptidase activity"/>
    <property type="evidence" value="ECO:0007669"/>
    <property type="project" value="InterPro"/>
</dbReference>
<evidence type="ECO:0000313" key="3">
    <source>
        <dbReference type="EMBL" id="KAE9625914.1"/>
    </source>
</evidence>
<reference evidence="3 4" key="1">
    <citation type="submission" date="2019-12" db="EMBL/GenBank/DDBJ databases">
        <authorList>
            <person name="Zhang Y.-J."/>
        </authorList>
    </citation>
    <scope>NUCLEOTIDE SEQUENCE [LARGE SCALE GENOMIC DNA]</scope>
    <source>
        <strain evidence="3 4">H18S-6</strain>
    </source>
</reference>
<dbReference type="PANTHER" id="PTHR22576">
    <property type="entry name" value="MUCOSA ASSOCIATED LYMPHOID TISSUE LYMPHOMA TRANSLOCATION PROTEIN 1/PARACASPASE"/>
    <property type="match status" value="1"/>
</dbReference>
<comment type="caution">
    <text evidence="3">The sequence shown here is derived from an EMBL/GenBank/DDBJ whole genome shotgun (WGS) entry which is preliminary data.</text>
</comment>
<keyword evidence="1" id="KW-0732">Signal</keyword>
<dbReference type="Pfam" id="PF00656">
    <property type="entry name" value="Peptidase_C14"/>
    <property type="match status" value="1"/>
</dbReference>
<evidence type="ECO:0000259" key="2">
    <source>
        <dbReference type="PROSITE" id="PS50208"/>
    </source>
</evidence>
<feature type="chain" id="PRO_5025444111" description="Caspase family p20 domain-containing protein" evidence="1">
    <location>
        <begin position="30"/>
        <end position="408"/>
    </location>
</feature>
<feature type="domain" description="Caspase family p20" evidence="2">
    <location>
        <begin position="32"/>
        <end position="158"/>
    </location>
</feature>
<evidence type="ECO:0000256" key="1">
    <source>
        <dbReference type="SAM" id="SignalP"/>
    </source>
</evidence>
<dbReference type="EMBL" id="WSFO01000018">
    <property type="protein sequence ID" value="KAE9625914.1"/>
    <property type="molecule type" value="Genomic_DNA"/>
</dbReference>
<dbReference type="AlphaFoldDB" id="A0A6A4RB64"/>
<dbReference type="InterPro" id="IPR029030">
    <property type="entry name" value="Caspase-like_dom_sf"/>
</dbReference>
<dbReference type="RefSeq" id="WP_158981614.1">
    <property type="nucleotide sequence ID" value="NZ_WSFO01000018.1"/>
</dbReference>
<dbReference type="Proteomes" id="UP000441586">
    <property type="component" value="Unassembled WGS sequence"/>
</dbReference>
<protein>
    <recommendedName>
        <fullName evidence="2">Caspase family p20 domain-containing protein</fullName>
    </recommendedName>
</protein>
<dbReference type="PROSITE" id="PS50208">
    <property type="entry name" value="CASPASE_P20"/>
    <property type="match status" value="1"/>
</dbReference>
<dbReference type="SUPFAM" id="SSF52129">
    <property type="entry name" value="Caspase-like"/>
    <property type="match status" value="1"/>
</dbReference>
<feature type="signal peptide" evidence="1">
    <location>
        <begin position="1"/>
        <end position="29"/>
    </location>
</feature>
<dbReference type="InterPro" id="IPR011600">
    <property type="entry name" value="Pept_C14_caspase"/>
</dbReference>
<dbReference type="Gene3D" id="3.40.50.1460">
    <property type="match status" value="1"/>
</dbReference>